<sequence length="167" mass="18300">MQTDETVDSPFGVPIVVRPDEVERHDYYATGFDVILRAEATGGRYFMIRERDMKPEDAPPFHLHTREDEVWIVNSGRFRFWIGGDSLATAAVHDVGPGAVVYGPRDVAHSFQPLDGTGDVTILLSPADSQGYFLGVGAAEEREDFANLDRLAAVGVRVLDRAPVNGA</sequence>
<evidence type="ECO:0000313" key="3">
    <source>
        <dbReference type="Proteomes" id="UP001140076"/>
    </source>
</evidence>
<dbReference type="AlphaFoldDB" id="A0A9X3NHC7"/>
<dbReference type="PANTHER" id="PTHR36440:SF1">
    <property type="entry name" value="PUTATIVE (AFU_ORTHOLOGUE AFUA_8G07350)-RELATED"/>
    <property type="match status" value="1"/>
</dbReference>
<dbReference type="InterPro" id="IPR011051">
    <property type="entry name" value="RmlC_Cupin_sf"/>
</dbReference>
<dbReference type="InterPro" id="IPR014710">
    <property type="entry name" value="RmlC-like_jellyroll"/>
</dbReference>
<organism evidence="2 3">
    <name type="scientific">Streptomonospora mangrovi</name>
    <dbReference type="NCBI Taxonomy" id="2883123"/>
    <lineage>
        <taxon>Bacteria</taxon>
        <taxon>Bacillati</taxon>
        <taxon>Actinomycetota</taxon>
        <taxon>Actinomycetes</taxon>
        <taxon>Streptosporangiales</taxon>
        <taxon>Nocardiopsidaceae</taxon>
        <taxon>Streptomonospora</taxon>
    </lineage>
</organism>
<protein>
    <submittedName>
        <fullName evidence="2">Cupin domain-containing protein</fullName>
    </submittedName>
</protein>
<dbReference type="InterPro" id="IPR013096">
    <property type="entry name" value="Cupin_2"/>
</dbReference>
<evidence type="ECO:0000313" key="2">
    <source>
        <dbReference type="EMBL" id="MDA0563153.1"/>
    </source>
</evidence>
<keyword evidence="3" id="KW-1185">Reference proteome</keyword>
<accession>A0A9X3NHC7</accession>
<dbReference type="PANTHER" id="PTHR36440">
    <property type="entry name" value="PUTATIVE (AFU_ORTHOLOGUE AFUA_8G07350)-RELATED"/>
    <property type="match status" value="1"/>
</dbReference>
<gene>
    <name evidence="2" type="ORF">LG943_02240</name>
</gene>
<dbReference type="EMBL" id="JAJAQC010000003">
    <property type="protein sequence ID" value="MDA0563153.1"/>
    <property type="molecule type" value="Genomic_DNA"/>
</dbReference>
<name>A0A9X3NHC7_9ACTN</name>
<feature type="domain" description="Cupin type-2" evidence="1">
    <location>
        <begin position="52"/>
        <end position="121"/>
    </location>
</feature>
<reference evidence="2" key="1">
    <citation type="submission" date="2021-10" db="EMBL/GenBank/DDBJ databases">
        <title>Streptomonospora sp. nov., isolated from mangrove soil.</title>
        <authorList>
            <person name="Chen X."/>
            <person name="Ge X."/>
            <person name="Liu W."/>
        </authorList>
    </citation>
    <scope>NUCLEOTIDE SEQUENCE</scope>
    <source>
        <strain evidence="2">S1-112</strain>
    </source>
</reference>
<dbReference type="RefSeq" id="WP_270070438.1">
    <property type="nucleotide sequence ID" value="NZ_JAJAQC010000003.1"/>
</dbReference>
<evidence type="ECO:0000259" key="1">
    <source>
        <dbReference type="Pfam" id="PF07883"/>
    </source>
</evidence>
<dbReference type="Pfam" id="PF07883">
    <property type="entry name" value="Cupin_2"/>
    <property type="match status" value="1"/>
</dbReference>
<dbReference type="Gene3D" id="2.60.120.10">
    <property type="entry name" value="Jelly Rolls"/>
    <property type="match status" value="1"/>
</dbReference>
<dbReference type="InterPro" id="IPR053146">
    <property type="entry name" value="QDO-like"/>
</dbReference>
<comment type="caution">
    <text evidence="2">The sequence shown here is derived from an EMBL/GenBank/DDBJ whole genome shotgun (WGS) entry which is preliminary data.</text>
</comment>
<proteinExistence type="predicted"/>
<dbReference type="SUPFAM" id="SSF51182">
    <property type="entry name" value="RmlC-like cupins"/>
    <property type="match status" value="1"/>
</dbReference>
<dbReference type="Proteomes" id="UP001140076">
    <property type="component" value="Unassembled WGS sequence"/>
</dbReference>